<dbReference type="PANTHER" id="PTHR34883">
    <property type="entry name" value="SERINE-RICH PROTEIN, PUTATIVE-RELATED-RELATED"/>
    <property type="match status" value="1"/>
</dbReference>
<evidence type="ECO:0000256" key="2">
    <source>
        <dbReference type="SAM" id="SignalP"/>
    </source>
</evidence>
<dbReference type="RefSeq" id="XP_024406391.1">
    <property type="nucleotide sequence ID" value="XM_024548780.1"/>
</dbReference>
<dbReference type="InterPro" id="IPR008972">
    <property type="entry name" value="Cupredoxin"/>
</dbReference>
<comment type="caution">
    <text evidence="3">The sequence shown here is derived from an EMBL/GenBank/DDBJ whole genome shotgun (WGS) entry which is preliminary data.</text>
</comment>
<gene>
    <name evidence="3" type="ORF">TGAM01_v201506</name>
</gene>
<protein>
    <recommendedName>
        <fullName evidence="5">Extracellular serine-rich protein</fullName>
    </recommendedName>
</protein>
<feature type="region of interest" description="Disordered" evidence="1">
    <location>
        <begin position="158"/>
        <end position="255"/>
    </location>
</feature>
<dbReference type="AlphaFoldDB" id="A0A2P4ZY82"/>
<dbReference type="EMBL" id="JPDN02000004">
    <property type="protein sequence ID" value="PON29257.1"/>
    <property type="molecule type" value="Genomic_DNA"/>
</dbReference>
<feature type="compositionally biased region" description="Low complexity" evidence="1">
    <location>
        <begin position="158"/>
        <end position="179"/>
    </location>
</feature>
<reference evidence="3 4" key="1">
    <citation type="journal article" date="2016" name="Genome Announc.">
        <title>Draft Whole-Genome Sequence of Trichoderma gamsii T6085, a Promising Biocontrol Agent of Fusarium Head Blight on Wheat.</title>
        <authorList>
            <person name="Baroncelli R."/>
            <person name="Zapparata A."/>
            <person name="Piaggeschi G."/>
            <person name="Sarrocco S."/>
            <person name="Vannacci G."/>
        </authorList>
    </citation>
    <scope>NUCLEOTIDE SEQUENCE [LARGE SCALE GENOMIC DNA]</scope>
    <source>
        <strain evidence="3 4">T6085</strain>
    </source>
</reference>
<dbReference type="Proteomes" id="UP000054821">
    <property type="component" value="Unassembled WGS sequence"/>
</dbReference>
<dbReference type="SUPFAM" id="SSF49503">
    <property type="entry name" value="Cupredoxins"/>
    <property type="match status" value="1"/>
</dbReference>
<evidence type="ECO:0000313" key="3">
    <source>
        <dbReference type="EMBL" id="PON29257.1"/>
    </source>
</evidence>
<keyword evidence="4" id="KW-1185">Reference proteome</keyword>
<feature type="signal peptide" evidence="2">
    <location>
        <begin position="1"/>
        <end position="17"/>
    </location>
</feature>
<dbReference type="CDD" id="cd00920">
    <property type="entry name" value="Cupredoxin"/>
    <property type="match status" value="1"/>
</dbReference>
<keyword evidence="2" id="KW-0732">Signal</keyword>
<organism evidence="3 4">
    <name type="scientific">Trichoderma gamsii</name>
    <dbReference type="NCBI Taxonomy" id="398673"/>
    <lineage>
        <taxon>Eukaryota</taxon>
        <taxon>Fungi</taxon>
        <taxon>Dikarya</taxon>
        <taxon>Ascomycota</taxon>
        <taxon>Pezizomycotina</taxon>
        <taxon>Sordariomycetes</taxon>
        <taxon>Hypocreomycetidae</taxon>
        <taxon>Hypocreales</taxon>
        <taxon>Hypocreaceae</taxon>
        <taxon>Trichoderma</taxon>
    </lineage>
</organism>
<dbReference type="GeneID" id="29986487"/>
<evidence type="ECO:0000313" key="4">
    <source>
        <dbReference type="Proteomes" id="UP000054821"/>
    </source>
</evidence>
<feature type="chain" id="PRO_5015106652" description="Extracellular serine-rich protein" evidence="2">
    <location>
        <begin position="18"/>
        <end position="283"/>
    </location>
</feature>
<dbReference type="InterPro" id="IPR052953">
    <property type="entry name" value="Ser-rich/MCO-related"/>
</dbReference>
<accession>A0A2P4ZY82</accession>
<proteinExistence type="predicted"/>
<feature type="compositionally biased region" description="Low complexity" evidence="1">
    <location>
        <begin position="187"/>
        <end position="230"/>
    </location>
</feature>
<evidence type="ECO:0000256" key="1">
    <source>
        <dbReference type="SAM" id="MobiDB-lite"/>
    </source>
</evidence>
<name>A0A2P4ZY82_9HYPO</name>
<dbReference type="Gene3D" id="2.60.40.420">
    <property type="entry name" value="Cupredoxins - blue copper proteins"/>
    <property type="match status" value="1"/>
</dbReference>
<dbReference type="STRING" id="398673.A0A2P4ZY82"/>
<evidence type="ECO:0008006" key="5">
    <source>
        <dbReference type="Google" id="ProtNLM"/>
    </source>
</evidence>
<sequence>MQFKSLLVAALAAVTQANMSLLLAVDVQVVSVGQNPMAGMVGQPATKYFPDNIKAAPGSMVQFQFWAGNHTVTQSDFDHPCTPISQVNNSVAGIWSSFMPVAAGAAKKEIPVFTIQINDTKPIWIFCSQGKHCSAGMSMVINENTSANSTRSLANYRTAASTAQGGSSGSAPGSAPSYGSGSGSGSGSSPSPSSGSSPSPSSPAGSDAGSGSGSTPTDGAPAGAAPTDALTPPPSVTSGASSPAGTGVLPGGATDTGIPKNAASSVSVSTSLLLVLGAAFALL</sequence>
<dbReference type="PANTHER" id="PTHR34883:SF17">
    <property type="entry name" value="CUPREDOXIN"/>
    <property type="match status" value="1"/>
</dbReference>